<reference evidence="7" key="1">
    <citation type="submission" date="2021-04" db="EMBL/GenBank/DDBJ databases">
        <title>Sequencing of actinobacteria type strains.</title>
        <authorList>
            <person name="Nguyen G.-S."/>
            <person name="Wentzel A."/>
        </authorList>
    </citation>
    <scope>NUCLEOTIDE SEQUENCE</scope>
    <source>
        <strain evidence="7">DSM 42095</strain>
    </source>
</reference>
<keyword evidence="3 5" id="KW-0732">Signal</keyword>
<dbReference type="GO" id="GO:0009697">
    <property type="term" value="P:salicylic acid biosynthetic process"/>
    <property type="evidence" value="ECO:0007669"/>
    <property type="project" value="TreeGrafter"/>
</dbReference>
<comment type="caution">
    <text evidence="7">The sequence shown here is derived from an EMBL/GenBank/DDBJ whole genome shotgun (WGS) entry which is preliminary data.</text>
</comment>
<dbReference type="PROSITE" id="PS51168">
    <property type="entry name" value="CHORISMATE_MUT_2"/>
    <property type="match status" value="1"/>
</dbReference>
<evidence type="ECO:0000256" key="1">
    <source>
        <dbReference type="ARBA" id="ARBA00004817"/>
    </source>
</evidence>
<dbReference type="GO" id="GO:0004106">
    <property type="term" value="F:chorismate mutase activity"/>
    <property type="evidence" value="ECO:0007669"/>
    <property type="project" value="UniProtKB-EC"/>
</dbReference>
<evidence type="ECO:0000256" key="2">
    <source>
        <dbReference type="ARBA" id="ARBA00012404"/>
    </source>
</evidence>
<dbReference type="PANTHER" id="PTHR38041">
    <property type="entry name" value="CHORISMATE MUTASE"/>
    <property type="match status" value="1"/>
</dbReference>
<dbReference type="InterPro" id="IPR002701">
    <property type="entry name" value="CM_II_prokaryot"/>
</dbReference>
<evidence type="ECO:0000256" key="4">
    <source>
        <dbReference type="ARBA" id="ARBA00023235"/>
    </source>
</evidence>
<dbReference type="InterPro" id="IPR008240">
    <property type="entry name" value="Chorismate_mutase_periplasmic"/>
</dbReference>
<feature type="chain" id="PRO_5038711935" description="chorismate mutase" evidence="5">
    <location>
        <begin position="28"/>
        <end position="213"/>
    </location>
</feature>
<feature type="domain" description="Chorismate mutase" evidence="6">
    <location>
        <begin position="35"/>
        <end position="128"/>
    </location>
</feature>
<keyword evidence="4 7" id="KW-0413">Isomerase</keyword>
<dbReference type="InterPro" id="IPR051331">
    <property type="entry name" value="Chorismate_mutase-related"/>
</dbReference>
<dbReference type="Proteomes" id="UP000675554">
    <property type="component" value="Unassembled WGS sequence"/>
</dbReference>
<dbReference type="Pfam" id="PF01817">
    <property type="entry name" value="CM_2"/>
    <property type="match status" value="1"/>
</dbReference>
<name>A0A8T4ILG1_9ACTN</name>
<dbReference type="InterPro" id="IPR036263">
    <property type="entry name" value="Chorismate_II_sf"/>
</dbReference>
<evidence type="ECO:0000313" key="8">
    <source>
        <dbReference type="Proteomes" id="UP000675554"/>
    </source>
</evidence>
<dbReference type="SUPFAM" id="SSF48600">
    <property type="entry name" value="Chorismate mutase II"/>
    <property type="match status" value="1"/>
</dbReference>
<feature type="signal peptide" evidence="5">
    <location>
        <begin position="1"/>
        <end position="27"/>
    </location>
</feature>
<proteinExistence type="predicted"/>
<evidence type="ECO:0000256" key="5">
    <source>
        <dbReference type="SAM" id="SignalP"/>
    </source>
</evidence>
<dbReference type="NCBIfam" id="NF006741">
    <property type="entry name" value="PRK09269.1"/>
    <property type="match status" value="1"/>
</dbReference>
<sequence>MITHPFPRKLGAALTVAVAAASLTALGAGTSAAAPAPGQGPVTASATAPATEGIPAIAGLSAERVRLADKVAAAKWGTDQPIDDPARERQVLADVAERSAGMGIDPAEATAVFRDQIEANKLVQRGLFARWEAHPEERPTERPDLAKEVRPALDRITTGLLERLKETEDARHAPSCAARLVHGSARAALTQRLDALHGAGLARAVPSVCVREY</sequence>
<comment type="pathway">
    <text evidence="1">Metabolic intermediate biosynthesis; prephenate biosynthesis; prephenate from chorismate: step 1/1.</text>
</comment>
<dbReference type="Gene3D" id="1.20.59.10">
    <property type="entry name" value="Chorismate mutase"/>
    <property type="match status" value="1"/>
</dbReference>
<dbReference type="GO" id="GO:0046417">
    <property type="term" value="P:chorismate metabolic process"/>
    <property type="evidence" value="ECO:0007669"/>
    <property type="project" value="InterPro"/>
</dbReference>
<dbReference type="EC" id="5.4.99.5" evidence="2"/>
<dbReference type="PANTHER" id="PTHR38041:SF2">
    <property type="entry name" value="SECRETED CHORISMATE MUTASE"/>
    <property type="match status" value="1"/>
</dbReference>
<dbReference type="InterPro" id="IPR036979">
    <property type="entry name" value="CM_dom_sf"/>
</dbReference>
<evidence type="ECO:0000313" key="7">
    <source>
        <dbReference type="EMBL" id="MBR7673136.1"/>
    </source>
</evidence>
<gene>
    <name evidence="7" type="ORF">KDA82_08930</name>
</gene>
<accession>A0A8T4ILG1</accession>
<protein>
    <recommendedName>
        <fullName evidence="2">chorismate mutase</fullName>
        <ecNumber evidence="2">5.4.99.5</ecNumber>
    </recommendedName>
</protein>
<dbReference type="EMBL" id="JAGSMN010000174">
    <property type="protein sequence ID" value="MBR7673136.1"/>
    <property type="molecule type" value="Genomic_DNA"/>
</dbReference>
<evidence type="ECO:0000259" key="6">
    <source>
        <dbReference type="PROSITE" id="PS51168"/>
    </source>
</evidence>
<organism evidence="7 8">
    <name type="scientific">Streptomyces daliensis</name>
    <dbReference type="NCBI Taxonomy" id="299421"/>
    <lineage>
        <taxon>Bacteria</taxon>
        <taxon>Bacillati</taxon>
        <taxon>Actinomycetota</taxon>
        <taxon>Actinomycetes</taxon>
        <taxon>Kitasatosporales</taxon>
        <taxon>Streptomycetaceae</taxon>
        <taxon>Streptomyces</taxon>
    </lineage>
</organism>
<keyword evidence="8" id="KW-1185">Reference proteome</keyword>
<evidence type="ECO:0000256" key="3">
    <source>
        <dbReference type="ARBA" id="ARBA00022729"/>
    </source>
</evidence>
<dbReference type="NCBIfam" id="TIGR01806">
    <property type="entry name" value="CM_mono2"/>
    <property type="match status" value="1"/>
</dbReference>
<dbReference type="SMART" id="SM00830">
    <property type="entry name" value="CM_2"/>
    <property type="match status" value="1"/>
</dbReference>
<dbReference type="AlphaFoldDB" id="A0A8T4ILG1"/>